<proteinExistence type="predicted"/>
<dbReference type="Proteomes" id="UP000288024">
    <property type="component" value="Unassembled WGS sequence"/>
</dbReference>
<protein>
    <submittedName>
        <fullName evidence="1">Uncharacterized protein</fullName>
    </submittedName>
</protein>
<evidence type="ECO:0000313" key="1">
    <source>
        <dbReference type="EMBL" id="RVT65561.1"/>
    </source>
</evidence>
<dbReference type="AlphaFoldDB" id="A0A3S2TVR0"/>
<dbReference type="EMBL" id="RZTZ01000002">
    <property type="protein sequence ID" value="RVT65561.1"/>
    <property type="molecule type" value="Genomic_DNA"/>
</dbReference>
<evidence type="ECO:0000313" key="2">
    <source>
        <dbReference type="Proteomes" id="UP000288024"/>
    </source>
</evidence>
<organism evidence="1 2">
    <name type="scientific">Niallia taxi</name>
    <dbReference type="NCBI Taxonomy" id="2499688"/>
    <lineage>
        <taxon>Bacteria</taxon>
        <taxon>Bacillati</taxon>
        <taxon>Bacillota</taxon>
        <taxon>Bacilli</taxon>
        <taxon>Bacillales</taxon>
        <taxon>Bacillaceae</taxon>
        <taxon>Niallia</taxon>
    </lineage>
</organism>
<sequence>MVRLNTLYQDKGKGWQSKQIIFQIAPSIGETIKIDKSFYKITNIIHHAEDGSLEVIAQAD</sequence>
<reference evidence="1 2" key="1">
    <citation type="submission" date="2019-01" db="EMBL/GenBank/DDBJ databases">
        <title>Bacillus sp. M5HDSG1-1, whole genome shotgun sequence.</title>
        <authorList>
            <person name="Tuo L."/>
        </authorList>
    </citation>
    <scope>NUCLEOTIDE SEQUENCE [LARGE SCALE GENOMIC DNA]</scope>
    <source>
        <strain evidence="1 2">M5HDSG1-1</strain>
    </source>
</reference>
<dbReference type="RefSeq" id="WP_127737779.1">
    <property type="nucleotide sequence ID" value="NZ_CAJCKN010000040.1"/>
</dbReference>
<gene>
    <name evidence="1" type="ORF">EM808_08685</name>
</gene>
<keyword evidence="2" id="KW-1185">Reference proteome</keyword>
<comment type="caution">
    <text evidence="1">The sequence shown here is derived from an EMBL/GenBank/DDBJ whole genome shotgun (WGS) entry which is preliminary data.</text>
</comment>
<name>A0A3S2TVR0_9BACI</name>
<accession>A0A3S2TVR0</accession>
<dbReference type="GeneID" id="87618396"/>